<dbReference type="EMBL" id="JALHLE010000011">
    <property type="protein sequence ID" value="MCJ2178780.1"/>
    <property type="molecule type" value="Genomic_DNA"/>
</dbReference>
<accession>A0ABT0B184</accession>
<evidence type="ECO:0000313" key="3">
    <source>
        <dbReference type="EMBL" id="MCJ2178780.1"/>
    </source>
</evidence>
<evidence type="ECO:0000313" key="4">
    <source>
        <dbReference type="Proteomes" id="UP001162880"/>
    </source>
</evidence>
<protein>
    <recommendedName>
        <fullName evidence="2">Acyl-CoA dehydrogenase C-terminal domain-containing protein</fullName>
    </recommendedName>
</protein>
<dbReference type="InterPro" id="IPR046373">
    <property type="entry name" value="Acyl-CoA_Oxase/DH_mid-dom_sf"/>
</dbReference>
<comment type="caution">
    <text evidence="3">The sequence shown here is derived from an EMBL/GenBank/DDBJ whole genome shotgun (WGS) entry which is preliminary data.</text>
</comment>
<reference evidence="3" key="1">
    <citation type="submission" date="2022-03" db="EMBL/GenBank/DDBJ databases">
        <title>Identification of a novel bacterium isolated from mangrove sediments.</title>
        <authorList>
            <person name="Pan X."/>
        </authorList>
    </citation>
    <scope>NUCLEOTIDE SEQUENCE</scope>
    <source>
        <strain evidence="3">B2580</strain>
    </source>
</reference>
<dbReference type="Gene3D" id="1.10.540.10">
    <property type="entry name" value="Acyl-CoA dehydrogenase/oxidase, N-terminal domain"/>
    <property type="match status" value="1"/>
</dbReference>
<dbReference type="InterPro" id="IPR013107">
    <property type="entry name" value="Acyl-CoA_DH_C"/>
</dbReference>
<dbReference type="Gene3D" id="2.40.110.10">
    <property type="entry name" value="Butyryl-CoA Dehydrogenase, subunit A, domain 2"/>
    <property type="match status" value="1"/>
</dbReference>
<dbReference type="Proteomes" id="UP001162880">
    <property type="component" value="Unassembled WGS sequence"/>
</dbReference>
<keyword evidence="4" id="KW-1185">Reference proteome</keyword>
<dbReference type="Gene3D" id="1.20.140.10">
    <property type="entry name" value="Butyryl-CoA Dehydrogenase, subunit A, domain 3"/>
    <property type="match status" value="1"/>
</dbReference>
<sequence length="320" mass="35569">MLEVVETISSACVSTGWIASFYINHNVYVAKMGEKIQQEIFGERGFTLLPAINAATMKANRTEGGWIVSGKAPWGSGIMHADWVLVSGIGEDAAWMFMLPVEDVEVSDVWHFTGMAATGSNDVILNEVFVPDYRTIEQAQFATGPTPGSLHYDNPLYSLPVLPIAYNTISGVVTGGLAGAYNEFSETIEKRVRNFSGAVLKAKQHSHINLGEARIALQTARDLARFNVDRTLEWADREQFTLEQRLDLKGRVAFLSRLSLDTVNAMMTSAGSSSFHLDRPLQRYWRDLNTLCTHAFWDWDATRELTGRNELGLEPNHPLA</sequence>
<organism evidence="3 4">
    <name type="scientific">Novosphingobium album</name>
    <name type="common">ex Hu et al. 2023</name>
    <dbReference type="NCBI Taxonomy" id="2930093"/>
    <lineage>
        <taxon>Bacteria</taxon>
        <taxon>Pseudomonadati</taxon>
        <taxon>Pseudomonadota</taxon>
        <taxon>Alphaproteobacteria</taxon>
        <taxon>Sphingomonadales</taxon>
        <taxon>Sphingomonadaceae</taxon>
        <taxon>Novosphingobium</taxon>
    </lineage>
</organism>
<dbReference type="SUPFAM" id="SSF56645">
    <property type="entry name" value="Acyl-CoA dehydrogenase NM domain-like"/>
    <property type="match status" value="1"/>
</dbReference>
<dbReference type="InterPro" id="IPR009100">
    <property type="entry name" value="AcylCoA_DH/oxidase_NM_dom_sf"/>
</dbReference>
<feature type="domain" description="Acyl-CoA dehydrogenase C-terminal" evidence="2">
    <location>
        <begin position="169"/>
        <end position="298"/>
    </location>
</feature>
<dbReference type="InterPro" id="IPR036250">
    <property type="entry name" value="AcylCo_DH-like_C"/>
</dbReference>
<gene>
    <name evidence="3" type="ORF">MTR64_09400</name>
</gene>
<proteinExistence type="predicted"/>
<keyword evidence="1" id="KW-0560">Oxidoreductase</keyword>
<dbReference type="RefSeq" id="WP_243993143.1">
    <property type="nucleotide sequence ID" value="NZ_JALHLE010000011.1"/>
</dbReference>
<dbReference type="SUPFAM" id="SSF47203">
    <property type="entry name" value="Acyl-CoA dehydrogenase C-terminal domain-like"/>
    <property type="match status" value="1"/>
</dbReference>
<dbReference type="Pfam" id="PF08028">
    <property type="entry name" value="Acyl-CoA_dh_2"/>
    <property type="match status" value="1"/>
</dbReference>
<name>A0ABT0B184_9SPHN</name>
<evidence type="ECO:0000259" key="2">
    <source>
        <dbReference type="Pfam" id="PF08028"/>
    </source>
</evidence>
<dbReference type="InterPro" id="IPR037069">
    <property type="entry name" value="AcylCoA_DH/ox_N_sf"/>
</dbReference>
<evidence type="ECO:0000256" key="1">
    <source>
        <dbReference type="ARBA" id="ARBA00023002"/>
    </source>
</evidence>